<protein>
    <submittedName>
        <fullName evidence="2">Uncharacterized protein</fullName>
    </submittedName>
</protein>
<dbReference type="EMBL" id="JALJOQ010000067">
    <property type="protein sequence ID" value="KAK9802804.1"/>
    <property type="molecule type" value="Genomic_DNA"/>
</dbReference>
<accession>A0AAW1P2A3</accession>
<sequence length="87" mass="9493">MFLVVFLLQALESVLFTSKAEAWEQQAADLTQQSILLERQAAALAGPSDFARSTKLRRRAVAVAKAAENLESNKGALLGKRSHRALL</sequence>
<proteinExistence type="predicted"/>
<evidence type="ECO:0000256" key="1">
    <source>
        <dbReference type="SAM" id="SignalP"/>
    </source>
</evidence>
<feature type="chain" id="PRO_5043844798" evidence="1">
    <location>
        <begin position="23"/>
        <end position="87"/>
    </location>
</feature>
<evidence type="ECO:0000313" key="3">
    <source>
        <dbReference type="Proteomes" id="UP001465755"/>
    </source>
</evidence>
<feature type="signal peptide" evidence="1">
    <location>
        <begin position="1"/>
        <end position="22"/>
    </location>
</feature>
<reference evidence="2 3" key="1">
    <citation type="journal article" date="2024" name="Nat. Commun.">
        <title>Phylogenomics reveals the evolutionary origins of lichenization in chlorophyte algae.</title>
        <authorList>
            <person name="Puginier C."/>
            <person name="Libourel C."/>
            <person name="Otte J."/>
            <person name="Skaloud P."/>
            <person name="Haon M."/>
            <person name="Grisel S."/>
            <person name="Petersen M."/>
            <person name="Berrin J.G."/>
            <person name="Delaux P.M."/>
            <person name="Dal Grande F."/>
            <person name="Keller J."/>
        </authorList>
    </citation>
    <scope>NUCLEOTIDE SEQUENCE [LARGE SCALE GENOMIC DNA]</scope>
    <source>
        <strain evidence="2 3">SAG 2036</strain>
    </source>
</reference>
<name>A0AAW1P2A3_9CHLO</name>
<gene>
    <name evidence="2" type="ORF">WJX73_008375</name>
</gene>
<dbReference type="Proteomes" id="UP001465755">
    <property type="component" value="Unassembled WGS sequence"/>
</dbReference>
<keyword evidence="3" id="KW-1185">Reference proteome</keyword>
<evidence type="ECO:0000313" key="2">
    <source>
        <dbReference type="EMBL" id="KAK9802804.1"/>
    </source>
</evidence>
<dbReference type="AlphaFoldDB" id="A0AAW1P2A3"/>
<organism evidence="2 3">
    <name type="scientific">Symbiochloris irregularis</name>
    <dbReference type="NCBI Taxonomy" id="706552"/>
    <lineage>
        <taxon>Eukaryota</taxon>
        <taxon>Viridiplantae</taxon>
        <taxon>Chlorophyta</taxon>
        <taxon>core chlorophytes</taxon>
        <taxon>Trebouxiophyceae</taxon>
        <taxon>Trebouxiales</taxon>
        <taxon>Trebouxiaceae</taxon>
        <taxon>Symbiochloris</taxon>
    </lineage>
</organism>
<keyword evidence="1" id="KW-0732">Signal</keyword>
<comment type="caution">
    <text evidence="2">The sequence shown here is derived from an EMBL/GenBank/DDBJ whole genome shotgun (WGS) entry which is preliminary data.</text>
</comment>